<keyword evidence="1" id="KW-0677">Repeat</keyword>
<protein>
    <recommendedName>
        <fullName evidence="6">MalT-like TPR region domain-containing protein</fullName>
    </recommendedName>
</protein>
<dbReference type="Pfam" id="PF13424">
    <property type="entry name" value="TPR_12"/>
    <property type="match status" value="1"/>
</dbReference>
<dbReference type="OrthoDB" id="626167at2759"/>
<dbReference type="Pfam" id="PF13374">
    <property type="entry name" value="TPR_10"/>
    <property type="match status" value="1"/>
</dbReference>
<dbReference type="InterPro" id="IPR019734">
    <property type="entry name" value="TPR_rpt"/>
</dbReference>
<evidence type="ECO:0000256" key="3">
    <source>
        <dbReference type="PROSITE-ProRule" id="PRU00339"/>
    </source>
</evidence>
<proteinExistence type="predicted"/>
<evidence type="ECO:0008006" key="6">
    <source>
        <dbReference type="Google" id="ProtNLM"/>
    </source>
</evidence>
<dbReference type="InterPro" id="IPR011990">
    <property type="entry name" value="TPR-like_helical_dom_sf"/>
</dbReference>
<dbReference type="EMBL" id="CAACVS010000057">
    <property type="protein sequence ID" value="VEU35370.1"/>
    <property type="molecule type" value="Genomic_DNA"/>
</dbReference>
<dbReference type="PANTHER" id="PTHR45641:SF19">
    <property type="entry name" value="NEPHROCYSTIN-3"/>
    <property type="match status" value="1"/>
</dbReference>
<dbReference type="Proteomes" id="UP000291116">
    <property type="component" value="Unassembled WGS sequence"/>
</dbReference>
<dbReference type="PANTHER" id="PTHR45641">
    <property type="entry name" value="TETRATRICOPEPTIDE REPEAT PROTEIN (AFU_ORTHOLOGUE AFUA_6G03870)"/>
    <property type="match status" value="1"/>
</dbReference>
<dbReference type="Gene3D" id="1.25.40.10">
    <property type="entry name" value="Tetratricopeptide repeat domain"/>
    <property type="match status" value="3"/>
</dbReference>
<reference evidence="4 5" key="1">
    <citation type="submission" date="2019-01" db="EMBL/GenBank/DDBJ databases">
        <authorList>
            <person name="Ferrante I. M."/>
        </authorList>
    </citation>
    <scope>NUCLEOTIDE SEQUENCE [LARGE SCALE GENOMIC DNA]</scope>
    <source>
        <strain evidence="4 5">B856</strain>
    </source>
</reference>
<keyword evidence="5" id="KW-1185">Reference proteome</keyword>
<gene>
    <name evidence="4" type="ORF">PSNMU_V1.4_AUG-EV-PASAV3_0021060</name>
</gene>
<accession>A0A448Z020</accession>
<dbReference type="PROSITE" id="PS50005">
    <property type="entry name" value="TPR"/>
    <property type="match status" value="1"/>
</dbReference>
<evidence type="ECO:0000313" key="4">
    <source>
        <dbReference type="EMBL" id="VEU35370.1"/>
    </source>
</evidence>
<evidence type="ECO:0000256" key="1">
    <source>
        <dbReference type="ARBA" id="ARBA00022737"/>
    </source>
</evidence>
<dbReference type="SMART" id="SM00028">
    <property type="entry name" value="TPR"/>
    <property type="match status" value="7"/>
</dbReference>
<organism evidence="4 5">
    <name type="scientific">Pseudo-nitzschia multistriata</name>
    <dbReference type="NCBI Taxonomy" id="183589"/>
    <lineage>
        <taxon>Eukaryota</taxon>
        <taxon>Sar</taxon>
        <taxon>Stramenopiles</taxon>
        <taxon>Ochrophyta</taxon>
        <taxon>Bacillariophyta</taxon>
        <taxon>Bacillariophyceae</taxon>
        <taxon>Bacillariophycidae</taxon>
        <taxon>Bacillariales</taxon>
        <taxon>Bacillariaceae</taxon>
        <taxon>Pseudo-nitzschia</taxon>
    </lineage>
</organism>
<evidence type="ECO:0000256" key="2">
    <source>
        <dbReference type="ARBA" id="ARBA00022803"/>
    </source>
</evidence>
<dbReference type="AlphaFoldDB" id="A0A448Z020"/>
<name>A0A448Z020_9STRA</name>
<dbReference type="SUPFAM" id="SSF48452">
    <property type="entry name" value="TPR-like"/>
    <property type="match status" value="2"/>
</dbReference>
<feature type="repeat" description="TPR" evidence="3">
    <location>
        <begin position="501"/>
        <end position="534"/>
    </location>
</feature>
<sequence>MTLENRLSVAVSLSLGEKFLCNGQFDQATDAFDSAQRLLTSAPLPIETHDCPIKCNTFSSLVCSSERPMPATHIDTYQEDECDVGARQFAAAIVPDDVVGLDDNVLQLIIAYNKAVVYQASKNYQYACILYKLIVDTVRSCLSSGNTDATLMHLAMRSHNNMGQIEYCTGHSEERACVEFESALVYARHHYNHSRMHHNEIDLLPSNTATIQINAVTTPPEYQLEIATVLSNWCRTRWMMGHHDGTMFAALEDVIRIRTANLESDHLDVAAAHFNIGRALFSRGCNQKALKHLLCYMRTAYTRFEEQNISINKSSAVENNKSTAADLDPTLGLIYVLQIQNQEKNDSISRDLVWGLLSLQDKLKKLGPIHTDVASVLNYIGTLLFRRRELNYALCFFAQELCVEEQLKAQSDSEPFSNNEDNVSIIVTCNNIGRILQELERYQEAKYYYQRSLGDDENLLTWSCCGEQKGKCRNAKKACDRDILEDDDALDIPAPAMNLYSTVWYNLGLIHDKMGAFNEAIQAFRMSLKLRRAMLGHEHSDVSCLFYNIGVLQMEQNLLSEATESFREALAHRHVSGKGQLNDAHVIRTLRKLASMHKSKGNIKGAIAAYEDVIAVLNSSNDFETVVRNQKIGIAMCDIAELHQAQGSLKVALEYAMGSADTLLAMRNSVLENETTMGVDDVNEDLQSYVEVETRALLLVGSLQHELCEPLNAQHAFSKTACVLHSHLSTSMTNSAAAQKTKSTLFPLLEVSMMLSNLSCAPEA</sequence>
<evidence type="ECO:0000313" key="5">
    <source>
        <dbReference type="Proteomes" id="UP000291116"/>
    </source>
</evidence>
<keyword evidence="2 3" id="KW-0802">TPR repeat</keyword>